<evidence type="ECO:0000313" key="17">
    <source>
        <dbReference type="Proteomes" id="UP000094147"/>
    </source>
</evidence>
<evidence type="ECO:0000256" key="2">
    <source>
        <dbReference type="ARBA" id="ARBA00005073"/>
    </source>
</evidence>
<dbReference type="OrthoDB" id="9800824at2"/>
<keyword evidence="17" id="KW-1185">Reference proteome</keyword>
<dbReference type="PANTHER" id="PTHR40255">
    <property type="entry name" value="UPF0093 MEMBRANE PROTEIN SLR1790"/>
    <property type="match status" value="1"/>
</dbReference>
<evidence type="ECO:0000256" key="6">
    <source>
        <dbReference type="ARBA" id="ARBA00022617"/>
    </source>
</evidence>
<feature type="binding site" description="axial binding residue" evidence="14">
    <location>
        <position position="8"/>
    </location>
    <ligand>
        <name>heme</name>
        <dbReference type="ChEBI" id="CHEBI:30413"/>
    </ligand>
    <ligandPart>
        <name>Fe</name>
        <dbReference type="ChEBI" id="CHEBI:18248"/>
    </ligandPart>
</feature>
<accession>A0A1B3BD14</accession>
<keyword evidence="5 14" id="KW-1003">Cell membrane</keyword>
<comment type="subunit">
    <text evidence="14">Homodimer.</text>
</comment>
<dbReference type="EMBL" id="CP012418">
    <property type="protein sequence ID" value="AOE50724.1"/>
    <property type="molecule type" value="Genomic_DNA"/>
</dbReference>
<keyword evidence="12 14" id="KW-0472">Membrane</keyword>
<evidence type="ECO:0000256" key="1">
    <source>
        <dbReference type="ARBA" id="ARBA00004651"/>
    </source>
</evidence>
<evidence type="ECO:0000256" key="9">
    <source>
        <dbReference type="ARBA" id="ARBA00022989"/>
    </source>
</evidence>
<sequence>MQWVKTFHLFFMVAWFAGIFYLPRIFVNLAQTENDGAFNQLNIMARKLYRFITPFMVLTVIFGLWLASYNWEYYLKAGWFHAKMALIILLIIYHFVCGMYQKQFADGRCNKSHTYFRVFNELPVLILLGAIILAVVKPF</sequence>
<feature type="transmembrane region" description="Helical" evidence="14">
    <location>
        <begin position="79"/>
        <end position="97"/>
    </location>
</feature>
<feature type="transmembrane region" description="Helical" evidence="14">
    <location>
        <begin position="6"/>
        <end position="27"/>
    </location>
</feature>
<reference evidence="17" key="1">
    <citation type="submission" date="2015-08" db="EMBL/GenBank/DDBJ databases">
        <authorList>
            <person name="Kim K.M."/>
        </authorList>
    </citation>
    <scope>NUCLEOTIDE SEQUENCE [LARGE SCALE GENOMIC DNA]</scope>
    <source>
        <strain evidence="17">KCTC 23892</strain>
    </source>
</reference>
<evidence type="ECO:0000256" key="13">
    <source>
        <dbReference type="ARBA" id="ARBA00048390"/>
    </source>
</evidence>
<dbReference type="EC" id="1.3.99.-" evidence="14 15"/>
<dbReference type="PATRIC" id="fig|1144748.3.peg.2036"/>
<protein>
    <recommendedName>
        <fullName evidence="4 14">Protoporphyrinogen IX oxidase</fullName>
        <shortName evidence="14">PPO</shortName>
        <ecNumber evidence="14 15">1.3.99.-</ecNumber>
    </recommendedName>
</protein>
<dbReference type="PIRSF" id="PIRSF004638">
    <property type="entry name" value="UCP004638"/>
    <property type="match status" value="1"/>
</dbReference>
<comment type="subcellular location">
    <subcellularLocation>
        <location evidence="1 14">Cell membrane</location>
        <topology evidence="1 14">Multi-pass membrane protein</topology>
    </subcellularLocation>
</comment>
<keyword evidence="9 14" id="KW-1133">Transmembrane helix</keyword>
<organism evidence="16 17">
    <name type="scientific">Kangiella sediminilitoris</name>
    <dbReference type="NCBI Taxonomy" id="1144748"/>
    <lineage>
        <taxon>Bacteria</taxon>
        <taxon>Pseudomonadati</taxon>
        <taxon>Pseudomonadota</taxon>
        <taxon>Gammaproteobacteria</taxon>
        <taxon>Kangiellales</taxon>
        <taxon>Kangiellaceae</taxon>
        <taxon>Kangiella</taxon>
    </lineage>
</organism>
<dbReference type="HAMAP" id="MF_02239">
    <property type="entry name" value="HemJ"/>
    <property type="match status" value="1"/>
</dbReference>
<feature type="binding site" description="axial binding residue" evidence="14">
    <location>
        <position position="83"/>
    </location>
    <ligand>
        <name>heme</name>
        <dbReference type="ChEBI" id="CHEBI:30413"/>
    </ligand>
    <ligandPart>
        <name>Fe</name>
        <dbReference type="ChEBI" id="CHEBI:18248"/>
    </ligandPart>
</feature>
<feature type="transmembrane region" description="Helical" evidence="14">
    <location>
        <begin position="48"/>
        <end position="67"/>
    </location>
</feature>
<dbReference type="InterPro" id="IPR005265">
    <property type="entry name" value="HemJ-like"/>
</dbReference>
<dbReference type="KEGG" id="ksd:KS2013_2019"/>
<dbReference type="STRING" id="1144748.KS2013_2019"/>
<comment type="cofactor">
    <cofactor evidence="14 15">
        <name>heme b</name>
        <dbReference type="ChEBI" id="CHEBI:60344"/>
    </cofactor>
    <text evidence="14 15">Binds 1 heme b (iron(II)-protoporphyrin IX) group per subunit.</text>
</comment>
<dbReference type="Pfam" id="PF03653">
    <property type="entry name" value="UPF0093"/>
    <property type="match status" value="1"/>
</dbReference>
<dbReference type="Proteomes" id="UP000094147">
    <property type="component" value="Chromosome"/>
</dbReference>
<evidence type="ECO:0000256" key="10">
    <source>
        <dbReference type="ARBA" id="ARBA00023002"/>
    </source>
</evidence>
<dbReference type="GO" id="GO:0046872">
    <property type="term" value="F:metal ion binding"/>
    <property type="evidence" value="ECO:0007669"/>
    <property type="project" value="UniProtKB-UniRule"/>
</dbReference>
<evidence type="ECO:0000256" key="8">
    <source>
        <dbReference type="ARBA" id="ARBA00022723"/>
    </source>
</evidence>
<evidence type="ECO:0000256" key="11">
    <source>
        <dbReference type="ARBA" id="ARBA00023004"/>
    </source>
</evidence>
<evidence type="ECO:0000256" key="4">
    <source>
        <dbReference type="ARBA" id="ARBA00017504"/>
    </source>
</evidence>
<evidence type="ECO:0000256" key="12">
    <source>
        <dbReference type="ARBA" id="ARBA00023136"/>
    </source>
</evidence>
<keyword evidence="7 14" id="KW-0812">Transmembrane</keyword>
<dbReference type="AlphaFoldDB" id="A0A1B3BD14"/>
<name>A0A1B3BD14_9GAMM</name>
<proteinExistence type="inferred from homology"/>
<evidence type="ECO:0000256" key="3">
    <source>
        <dbReference type="ARBA" id="ARBA00006501"/>
    </source>
</evidence>
<keyword evidence="10 14" id="KW-0560">Oxidoreductase</keyword>
<dbReference type="GO" id="GO:0070818">
    <property type="term" value="F:protoporphyrinogen oxidase activity"/>
    <property type="evidence" value="ECO:0007669"/>
    <property type="project" value="UniProtKB-UniRule"/>
</dbReference>
<comment type="catalytic activity">
    <reaction evidence="13 14 15">
        <text>protoporphyrinogen IX + 3 A = protoporphyrin IX + 3 AH2</text>
        <dbReference type="Rhea" id="RHEA:62000"/>
        <dbReference type="ChEBI" id="CHEBI:13193"/>
        <dbReference type="ChEBI" id="CHEBI:17499"/>
        <dbReference type="ChEBI" id="CHEBI:57306"/>
        <dbReference type="ChEBI" id="CHEBI:57307"/>
    </reaction>
</comment>
<evidence type="ECO:0000256" key="14">
    <source>
        <dbReference type="HAMAP-Rule" id="MF_02239"/>
    </source>
</evidence>
<evidence type="ECO:0000313" key="16">
    <source>
        <dbReference type="EMBL" id="AOE50724.1"/>
    </source>
</evidence>
<keyword evidence="8 14" id="KW-0479">Metal-binding</keyword>
<dbReference type="UniPathway" id="UPA00251">
    <property type="reaction ID" value="UER00324"/>
</dbReference>
<gene>
    <name evidence="16" type="ORF">KS2013_2019</name>
</gene>
<comment type="pathway">
    <text evidence="2 14 15">Porphyrin-containing compound metabolism; protoporphyrin-IX biosynthesis; protoporphyrin-IX from protoporphyrinogen-IX: step 1/1.</text>
</comment>
<keyword evidence="11 14" id="KW-0408">Iron</keyword>
<dbReference type="PANTHER" id="PTHR40255:SF1">
    <property type="entry name" value="PROTOPORPHYRINOGEN IX OXIDASE"/>
    <property type="match status" value="1"/>
</dbReference>
<evidence type="ECO:0000256" key="5">
    <source>
        <dbReference type="ARBA" id="ARBA00022475"/>
    </source>
</evidence>
<comment type="similarity">
    <text evidence="3 14 15">Belongs to the HemJ family.</text>
</comment>
<keyword evidence="6 14" id="KW-0349">Heme</keyword>
<evidence type="ECO:0000256" key="7">
    <source>
        <dbReference type="ARBA" id="ARBA00022692"/>
    </source>
</evidence>
<dbReference type="RefSeq" id="WP_068993400.1">
    <property type="nucleotide sequence ID" value="NZ_CP012418.1"/>
</dbReference>
<comment type="function">
    <text evidence="14 15">Catalyzes the oxidation of protoporphyrinogen IX to protoporphyrin IX.</text>
</comment>
<dbReference type="GO" id="GO:0006782">
    <property type="term" value="P:protoporphyrinogen IX biosynthetic process"/>
    <property type="evidence" value="ECO:0007669"/>
    <property type="project" value="UniProtKB-UniRule"/>
</dbReference>
<evidence type="ECO:0000256" key="15">
    <source>
        <dbReference type="PIRNR" id="PIRNR004638"/>
    </source>
</evidence>
<dbReference type="GO" id="GO:0005886">
    <property type="term" value="C:plasma membrane"/>
    <property type="evidence" value="ECO:0007669"/>
    <property type="project" value="UniProtKB-SubCell"/>
</dbReference>
<feature type="transmembrane region" description="Helical" evidence="14">
    <location>
        <begin position="118"/>
        <end position="136"/>
    </location>
</feature>